<proteinExistence type="inferred from homology"/>
<dbReference type="InterPro" id="IPR000847">
    <property type="entry name" value="LysR_HTH_N"/>
</dbReference>
<dbReference type="RefSeq" id="WP_285672970.1">
    <property type="nucleotide sequence ID" value="NZ_BSYI01000028.1"/>
</dbReference>
<evidence type="ECO:0000313" key="7">
    <source>
        <dbReference type="Proteomes" id="UP001239909"/>
    </source>
</evidence>
<dbReference type="InterPro" id="IPR050176">
    <property type="entry name" value="LTTR"/>
</dbReference>
<evidence type="ECO:0000256" key="2">
    <source>
        <dbReference type="ARBA" id="ARBA00023015"/>
    </source>
</evidence>
<dbReference type="PRINTS" id="PR00039">
    <property type="entry name" value="HTHLYSR"/>
</dbReference>
<evidence type="ECO:0000256" key="4">
    <source>
        <dbReference type="ARBA" id="ARBA00023163"/>
    </source>
</evidence>
<dbReference type="InterPro" id="IPR036388">
    <property type="entry name" value="WH-like_DNA-bd_sf"/>
</dbReference>
<dbReference type="EMBL" id="BSYI01000028">
    <property type="protein sequence ID" value="GMG84042.1"/>
    <property type="molecule type" value="Genomic_DNA"/>
</dbReference>
<comment type="caution">
    <text evidence="6">The sequence shown here is derived from an EMBL/GenBank/DDBJ whole genome shotgun (WGS) entry which is preliminary data.</text>
</comment>
<sequence length="282" mass="30775">MDTELARTFLAAHGSGSFVAAAERLHVTQSTVSARIQLLEAELGCVLFTRNRAGARLTDAGRRFHKHALLLVRTVETARHDVGLPEGIRASVSVGARIGLWEGLMLGWLGEVRRALPDISMRTEIGLEADLMQGLIDGRLDIGVMYTPQRRPRLEIEMLLEERLVLVASPGPEAGARYVHVDWGPEFDAQFSASFPDAGGPMLSANIGWLGLRYLLENGGSGYFPLRLVGDLLARGTLVRIASAPDFVLPAWVVYASDRDRSVIDAMIGLLRRRVREGNAAA</sequence>
<accession>A0ABQ6LM62</accession>
<dbReference type="PANTHER" id="PTHR30579">
    <property type="entry name" value="TRANSCRIPTIONAL REGULATOR"/>
    <property type="match status" value="1"/>
</dbReference>
<feature type="domain" description="HTH lysR-type" evidence="5">
    <location>
        <begin position="1"/>
        <end position="58"/>
    </location>
</feature>
<keyword evidence="7" id="KW-1185">Reference proteome</keyword>
<dbReference type="SUPFAM" id="SSF53850">
    <property type="entry name" value="Periplasmic binding protein-like II"/>
    <property type="match status" value="1"/>
</dbReference>
<dbReference type="InterPro" id="IPR036390">
    <property type="entry name" value="WH_DNA-bd_sf"/>
</dbReference>
<dbReference type="Pfam" id="PF03466">
    <property type="entry name" value="LysR_substrate"/>
    <property type="match status" value="1"/>
</dbReference>
<evidence type="ECO:0000313" key="6">
    <source>
        <dbReference type="EMBL" id="GMG84042.1"/>
    </source>
</evidence>
<keyword evidence="3" id="KW-0238">DNA-binding</keyword>
<name>A0ABQ6LM62_9RHOB</name>
<dbReference type="SUPFAM" id="SSF46785">
    <property type="entry name" value="Winged helix' DNA-binding domain"/>
    <property type="match status" value="1"/>
</dbReference>
<dbReference type="PANTHER" id="PTHR30579:SF8">
    <property type="entry name" value="HTH-TYPE TRANSCRIPTIONAL REGULATOR HDFR"/>
    <property type="match status" value="1"/>
</dbReference>
<dbReference type="CDD" id="cd05466">
    <property type="entry name" value="PBP2_LTTR_substrate"/>
    <property type="match status" value="1"/>
</dbReference>
<evidence type="ECO:0000256" key="3">
    <source>
        <dbReference type="ARBA" id="ARBA00023125"/>
    </source>
</evidence>
<evidence type="ECO:0000256" key="1">
    <source>
        <dbReference type="ARBA" id="ARBA00009437"/>
    </source>
</evidence>
<keyword evidence="2" id="KW-0805">Transcription regulation</keyword>
<dbReference type="PROSITE" id="PS50931">
    <property type="entry name" value="HTH_LYSR"/>
    <property type="match status" value="1"/>
</dbReference>
<dbReference type="Proteomes" id="UP001239909">
    <property type="component" value="Unassembled WGS sequence"/>
</dbReference>
<comment type="similarity">
    <text evidence="1">Belongs to the LysR transcriptional regulatory family.</text>
</comment>
<reference evidence="6 7" key="1">
    <citation type="submission" date="2023-04" db="EMBL/GenBank/DDBJ databases">
        <title>Marinoamorphus aggregata gen. nov., sp. Nov., isolate from tissue of brittle star Ophioplocus japonicus.</title>
        <authorList>
            <person name="Kawano K."/>
            <person name="Sawayama S."/>
            <person name="Nakagawa S."/>
        </authorList>
    </citation>
    <scope>NUCLEOTIDE SEQUENCE [LARGE SCALE GENOMIC DNA]</scope>
    <source>
        <strain evidence="6 7">NKW23</strain>
    </source>
</reference>
<dbReference type="InterPro" id="IPR005119">
    <property type="entry name" value="LysR_subst-bd"/>
</dbReference>
<dbReference type="Gene3D" id="1.10.10.10">
    <property type="entry name" value="Winged helix-like DNA-binding domain superfamily/Winged helix DNA-binding domain"/>
    <property type="match status" value="1"/>
</dbReference>
<protein>
    <submittedName>
        <fullName evidence="6">LysR family transcriptional regulator</fullName>
    </submittedName>
</protein>
<gene>
    <name evidence="6" type="ORF">LNKW23_32560</name>
</gene>
<dbReference type="Gene3D" id="3.40.190.290">
    <property type="match status" value="1"/>
</dbReference>
<organism evidence="6 7">
    <name type="scientific">Paralimibaculum aggregatum</name>
    <dbReference type="NCBI Taxonomy" id="3036245"/>
    <lineage>
        <taxon>Bacteria</taxon>
        <taxon>Pseudomonadati</taxon>
        <taxon>Pseudomonadota</taxon>
        <taxon>Alphaproteobacteria</taxon>
        <taxon>Rhodobacterales</taxon>
        <taxon>Paracoccaceae</taxon>
        <taxon>Paralimibaculum</taxon>
    </lineage>
</organism>
<keyword evidence="4" id="KW-0804">Transcription</keyword>
<evidence type="ECO:0000259" key="5">
    <source>
        <dbReference type="PROSITE" id="PS50931"/>
    </source>
</evidence>
<dbReference type="Pfam" id="PF00126">
    <property type="entry name" value="HTH_1"/>
    <property type="match status" value="1"/>
</dbReference>